<gene>
    <name evidence="2" type="ORF">GSLYS_00007871001</name>
</gene>
<dbReference type="EMBL" id="CAXITT010000155">
    <property type="protein sequence ID" value="CAL1533911.1"/>
    <property type="molecule type" value="Genomic_DNA"/>
</dbReference>
<name>A0AAV2HIP4_LYMST</name>
<keyword evidence="3" id="KW-1185">Reference proteome</keyword>
<feature type="region of interest" description="Disordered" evidence="1">
    <location>
        <begin position="35"/>
        <end position="107"/>
    </location>
</feature>
<evidence type="ECO:0000256" key="1">
    <source>
        <dbReference type="SAM" id="MobiDB-lite"/>
    </source>
</evidence>
<protein>
    <submittedName>
        <fullName evidence="2">Uncharacterized protein</fullName>
    </submittedName>
</protein>
<dbReference type="Proteomes" id="UP001497497">
    <property type="component" value="Unassembled WGS sequence"/>
</dbReference>
<sequence>MSFLKFWGKKGKKEEADIKIDPNVDPELEKRRLRHSLSISRSGRFKQRKRERSQISDQPELFFGKEGSSVDGPDENQNPPARPAQSYPDSGSKVPPGNLRVGQSVAT</sequence>
<evidence type="ECO:0000313" key="3">
    <source>
        <dbReference type="Proteomes" id="UP001497497"/>
    </source>
</evidence>
<accession>A0AAV2HIP4</accession>
<dbReference type="AlphaFoldDB" id="A0AAV2HIP4"/>
<evidence type="ECO:0000313" key="2">
    <source>
        <dbReference type="EMBL" id="CAL1533911.1"/>
    </source>
</evidence>
<comment type="caution">
    <text evidence="2">The sequence shown here is derived from an EMBL/GenBank/DDBJ whole genome shotgun (WGS) entry which is preliminary data.</text>
</comment>
<reference evidence="2 3" key="1">
    <citation type="submission" date="2024-04" db="EMBL/GenBank/DDBJ databases">
        <authorList>
            <consortium name="Genoscope - CEA"/>
            <person name="William W."/>
        </authorList>
    </citation>
    <scope>NUCLEOTIDE SEQUENCE [LARGE SCALE GENOMIC DNA]</scope>
</reference>
<organism evidence="2 3">
    <name type="scientific">Lymnaea stagnalis</name>
    <name type="common">Great pond snail</name>
    <name type="synonym">Helix stagnalis</name>
    <dbReference type="NCBI Taxonomy" id="6523"/>
    <lineage>
        <taxon>Eukaryota</taxon>
        <taxon>Metazoa</taxon>
        <taxon>Spiralia</taxon>
        <taxon>Lophotrochozoa</taxon>
        <taxon>Mollusca</taxon>
        <taxon>Gastropoda</taxon>
        <taxon>Heterobranchia</taxon>
        <taxon>Euthyneura</taxon>
        <taxon>Panpulmonata</taxon>
        <taxon>Hygrophila</taxon>
        <taxon>Lymnaeoidea</taxon>
        <taxon>Lymnaeidae</taxon>
        <taxon>Lymnaea</taxon>
    </lineage>
</organism>
<proteinExistence type="predicted"/>